<feature type="transmembrane region" description="Helical" evidence="9">
    <location>
        <begin position="229"/>
        <end position="247"/>
    </location>
</feature>
<keyword evidence="7" id="KW-0325">Glycoprotein</keyword>
<dbReference type="AlphaFoldDB" id="A0AAN7XSM5"/>
<protein>
    <recommendedName>
        <fullName evidence="10">G-protein coupled receptors family 1 profile domain-containing protein</fullName>
    </recommendedName>
</protein>
<proteinExistence type="predicted"/>
<reference evidence="11 12" key="1">
    <citation type="journal article" date="2023" name="Genes (Basel)">
        <title>Chromosome-Level Genome Assembly and Circadian Gene Repertoire of the Patagonia Blennie Eleginops maclovinus-The Closest Ancestral Proxy of Antarctic Cryonotothenioids.</title>
        <authorList>
            <person name="Cheng C.C."/>
            <person name="Rivera-Colon A.G."/>
            <person name="Minhas B.F."/>
            <person name="Wilson L."/>
            <person name="Rayamajhi N."/>
            <person name="Vargas-Chacoff L."/>
            <person name="Catchen J.M."/>
        </authorList>
    </citation>
    <scope>NUCLEOTIDE SEQUENCE [LARGE SCALE GENOMIC DNA]</scope>
    <source>
        <strain evidence="11">JMC-PN-2008</strain>
    </source>
</reference>
<dbReference type="GO" id="GO:0035025">
    <property type="term" value="P:positive regulation of Rho protein signal transduction"/>
    <property type="evidence" value="ECO:0007669"/>
    <property type="project" value="TreeGrafter"/>
</dbReference>
<dbReference type="GO" id="GO:0007200">
    <property type="term" value="P:phospholipase C-activating G protein-coupled receptor signaling pathway"/>
    <property type="evidence" value="ECO:0007669"/>
    <property type="project" value="TreeGrafter"/>
</dbReference>
<evidence type="ECO:0000259" key="10">
    <source>
        <dbReference type="PROSITE" id="PS50262"/>
    </source>
</evidence>
<keyword evidence="5 9" id="KW-0472">Membrane</keyword>
<dbReference type="InterPro" id="IPR017452">
    <property type="entry name" value="GPCR_Rhodpsn_7TM"/>
</dbReference>
<keyword evidence="6" id="KW-0675">Receptor</keyword>
<evidence type="ECO:0000313" key="12">
    <source>
        <dbReference type="Proteomes" id="UP001346869"/>
    </source>
</evidence>
<dbReference type="Proteomes" id="UP001346869">
    <property type="component" value="Unassembled WGS sequence"/>
</dbReference>
<accession>A0AAN7XSM5</accession>
<gene>
    <name evidence="11" type="ORF">PBY51_020807</name>
</gene>
<evidence type="ECO:0000256" key="4">
    <source>
        <dbReference type="ARBA" id="ARBA00023040"/>
    </source>
</evidence>
<dbReference type="Gene3D" id="1.20.1070.10">
    <property type="entry name" value="Rhodopsin 7-helix transmembrane proteins"/>
    <property type="match status" value="2"/>
</dbReference>
<feature type="transmembrane region" description="Helical" evidence="9">
    <location>
        <begin position="121"/>
        <end position="142"/>
    </location>
</feature>
<keyword evidence="12" id="KW-1185">Reference proteome</keyword>
<name>A0AAN7XSM5_ELEMC</name>
<dbReference type="GO" id="GO:0005886">
    <property type="term" value="C:plasma membrane"/>
    <property type="evidence" value="ECO:0007669"/>
    <property type="project" value="TreeGrafter"/>
</dbReference>
<evidence type="ECO:0000256" key="2">
    <source>
        <dbReference type="ARBA" id="ARBA00022692"/>
    </source>
</evidence>
<keyword evidence="2 9" id="KW-0812">Transmembrane</keyword>
<dbReference type="SUPFAM" id="SSF81321">
    <property type="entry name" value="Family A G protein-coupled receptor-like"/>
    <property type="match status" value="1"/>
</dbReference>
<evidence type="ECO:0000256" key="5">
    <source>
        <dbReference type="ARBA" id="ARBA00023136"/>
    </source>
</evidence>
<dbReference type="EMBL" id="JAUZQC010000009">
    <property type="protein sequence ID" value="KAK5866632.1"/>
    <property type="molecule type" value="Genomic_DNA"/>
</dbReference>
<reference evidence="11 12" key="2">
    <citation type="journal article" date="2023" name="Mol. Biol. Evol.">
        <title>Genomics of Secondarily Temperate Adaptation in the Only Non-Antarctic Icefish.</title>
        <authorList>
            <person name="Rivera-Colon A.G."/>
            <person name="Rayamajhi N."/>
            <person name="Minhas B.F."/>
            <person name="Madrigal G."/>
            <person name="Bilyk K.T."/>
            <person name="Yoon V."/>
            <person name="Hune M."/>
            <person name="Gregory S."/>
            <person name="Cheng C.H.C."/>
            <person name="Catchen J.M."/>
        </authorList>
    </citation>
    <scope>NUCLEOTIDE SEQUENCE [LARGE SCALE GENOMIC DNA]</scope>
    <source>
        <strain evidence="11">JMC-PN-2008</strain>
    </source>
</reference>
<dbReference type="PANTHER" id="PTHR24232:SF107">
    <property type="entry name" value="HYDROXYCARBOXYLIC ACID RECEPTOR 2-LIKE"/>
    <property type="match status" value="1"/>
</dbReference>
<evidence type="ECO:0000256" key="1">
    <source>
        <dbReference type="ARBA" id="ARBA00004141"/>
    </source>
</evidence>
<feature type="transmembrane region" description="Helical" evidence="9">
    <location>
        <begin position="148"/>
        <end position="176"/>
    </location>
</feature>
<feature type="transmembrane region" description="Helical" evidence="9">
    <location>
        <begin position="12"/>
        <end position="35"/>
    </location>
</feature>
<keyword evidence="4" id="KW-0297">G-protein coupled receptor</keyword>
<sequence>MSARYLPHSVYFYTVVGSADNLLGLPLNSWALWLIASGKSSLVQSELLTLNLLVMENMCSLWFFVSLLPIFSSVHSLSSMLNFYHAMAVVGRALFQCHVCVDRYLAVLHPTRFIRYKQMKYRGACVAAGWLLVIYCGLSFVFLSETKYVFYIVAFVFLVPILLTELFCSLSIFRVLRKPGPGKKEKGGNRQKKRAVNVICMVQVMLVFNVVPFIVVPFILSFLKVDLTPIAFTLSTVGSSAQAFLFLRRNGKLPCKSKT</sequence>
<evidence type="ECO:0000313" key="11">
    <source>
        <dbReference type="EMBL" id="KAK5866632.1"/>
    </source>
</evidence>
<organism evidence="11 12">
    <name type="scientific">Eleginops maclovinus</name>
    <name type="common">Patagonian blennie</name>
    <name type="synonym">Eleginus maclovinus</name>
    <dbReference type="NCBI Taxonomy" id="56733"/>
    <lineage>
        <taxon>Eukaryota</taxon>
        <taxon>Metazoa</taxon>
        <taxon>Chordata</taxon>
        <taxon>Craniata</taxon>
        <taxon>Vertebrata</taxon>
        <taxon>Euteleostomi</taxon>
        <taxon>Actinopterygii</taxon>
        <taxon>Neopterygii</taxon>
        <taxon>Teleostei</taxon>
        <taxon>Neoteleostei</taxon>
        <taxon>Acanthomorphata</taxon>
        <taxon>Eupercaria</taxon>
        <taxon>Perciformes</taxon>
        <taxon>Notothenioidei</taxon>
        <taxon>Eleginopidae</taxon>
        <taxon>Eleginops</taxon>
    </lineage>
</organism>
<dbReference type="GO" id="GO:0004930">
    <property type="term" value="F:G protein-coupled receptor activity"/>
    <property type="evidence" value="ECO:0007669"/>
    <property type="project" value="UniProtKB-KW"/>
</dbReference>
<dbReference type="PROSITE" id="PS50262">
    <property type="entry name" value="G_PROTEIN_RECEP_F1_2"/>
    <property type="match status" value="1"/>
</dbReference>
<evidence type="ECO:0000256" key="9">
    <source>
        <dbReference type="SAM" id="Phobius"/>
    </source>
</evidence>
<comment type="caution">
    <text evidence="11">The sequence shown here is derived from an EMBL/GenBank/DDBJ whole genome shotgun (WGS) entry which is preliminary data.</text>
</comment>
<feature type="domain" description="G-protein coupled receptors family 1 profile" evidence="10">
    <location>
        <begin position="8"/>
        <end position="246"/>
    </location>
</feature>
<keyword evidence="8" id="KW-0807">Transducer</keyword>
<dbReference type="PANTHER" id="PTHR24232">
    <property type="entry name" value="G-PROTEIN COUPLED RECEPTOR"/>
    <property type="match status" value="1"/>
</dbReference>
<evidence type="ECO:0000256" key="3">
    <source>
        <dbReference type="ARBA" id="ARBA00022989"/>
    </source>
</evidence>
<comment type="subcellular location">
    <subcellularLocation>
        <location evidence="1">Membrane</location>
        <topology evidence="1">Multi-pass membrane protein</topology>
    </subcellularLocation>
</comment>
<evidence type="ECO:0000256" key="7">
    <source>
        <dbReference type="ARBA" id="ARBA00023180"/>
    </source>
</evidence>
<evidence type="ECO:0000256" key="6">
    <source>
        <dbReference type="ARBA" id="ARBA00023170"/>
    </source>
</evidence>
<feature type="transmembrane region" description="Helical" evidence="9">
    <location>
        <begin position="196"/>
        <end position="223"/>
    </location>
</feature>
<keyword evidence="3 9" id="KW-1133">Transmembrane helix</keyword>
<evidence type="ECO:0000256" key="8">
    <source>
        <dbReference type="ARBA" id="ARBA00023224"/>
    </source>
</evidence>